<dbReference type="OrthoDB" id="8954335at2759"/>
<dbReference type="Gene3D" id="3.40.50.300">
    <property type="entry name" value="P-loop containing nucleotide triphosphate hydrolases"/>
    <property type="match status" value="1"/>
</dbReference>
<dbReference type="EMBL" id="CAJNOR010000971">
    <property type="protein sequence ID" value="CAF1048153.1"/>
    <property type="molecule type" value="Genomic_DNA"/>
</dbReference>
<feature type="domain" description="G" evidence="1">
    <location>
        <begin position="7"/>
        <end position="86"/>
    </location>
</feature>
<evidence type="ECO:0000313" key="3">
    <source>
        <dbReference type="EMBL" id="CAF1276144.1"/>
    </source>
</evidence>
<dbReference type="Proteomes" id="UP000663828">
    <property type="component" value="Unassembled WGS sequence"/>
</dbReference>
<evidence type="ECO:0000313" key="4">
    <source>
        <dbReference type="Proteomes" id="UP000663828"/>
    </source>
</evidence>
<dbReference type="CDD" id="cd00882">
    <property type="entry name" value="Ras_like_GTPase"/>
    <property type="match status" value="1"/>
</dbReference>
<dbReference type="Pfam" id="PF01926">
    <property type="entry name" value="MMR_HSR1"/>
    <property type="match status" value="1"/>
</dbReference>
<dbReference type="InterPro" id="IPR027417">
    <property type="entry name" value="P-loop_NTPase"/>
</dbReference>
<protein>
    <recommendedName>
        <fullName evidence="1">G domain-containing protein</fullName>
    </recommendedName>
</protein>
<dbReference type="AlphaFoldDB" id="A0A814K8N0"/>
<dbReference type="InterPro" id="IPR006073">
    <property type="entry name" value="GTP-bd"/>
</dbReference>
<keyword evidence="4" id="KW-1185">Reference proteome</keyword>
<dbReference type="SUPFAM" id="SSF52540">
    <property type="entry name" value="P-loop containing nucleoside triphosphate hydrolases"/>
    <property type="match status" value="1"/>
</dbReference>
<comment type="caution">
    <text evidence="2">The sequence shown here is derived from an EMBL/GenBank/DDBJ whole genome shotgun (WGS) entry which is preliminary data.</text>
</comment>
<evidence type="ECO:0000313" key="2">
    <source>
        <dbReference type="EMBL" id="CAF1048153.1"/>
    </source>
</evidence>
<evidence type="ECO:0000259" key="1">
    <source>
        <dbReference type="Pfam" id="PF01926"/>
    </source>
</evidence>
<reference evidence="2" key="1">
    <citation type="submission" date="2021-02" db="EMBL/GenBank/DDBJ databases">
        <authorList>
            <person name="Nowell W R."/>
        </authorList>
    </citation>
    <scope>NUCLEOTIDE SEQUENCE</scope>
</reference>
<proteinExistence type="predicted"/>
<dbReference type="EMBL" id="CAJNOJ010000197">
    <property type="protein sequence ID" value="CAF1276144.1"/>
    <property type="molecule type" value="Genomic_DNA"/>
</dbReference>
<accession>A0A814K8N0</accession>
<sequence>MSKEFSIVVCGSARVGKSTLVNAICGRPVARTSGSLCSQTDRMEKYTINRDDEAGSVQYKITIYDTPGIESWTEQHVRSYFSKIMNESKPLCMIYCASPGSFAKLDQLQWLVDTCISSNIFCALVCTNKYSSGTSRRQHVMEDFHSLLSRYHHMTRDENPIRFYGDVALCTSVNSILYEDTELGVRKDVEGINELIFGILISLKNDQAAAWCYTVAENQSFWVTMREELMNFFEIAKPVVKEFYDEHGKEIIKSLIPIILIAIKRKL</sequence>
<name>A0A814K8N0_ADIRI</name>
<dbReference type="Proteomes" id="UP000663852">
    <property type="component" value="Unassembled WGS sequence"/>
</dbReference>
<organism evidence="2 4">
    <name type="scientific">Adineta ricciae</name>
    <name type="common">Rotifer</name>
    <dbReference type="NCBI Taxonomy" id="249248"/>
    <lineage>
        <taxon>Eukaryota</taxon>
        <taxon>Metazoa</taxon>
        <taxon>Spiralia</taxon>
        <taxon>Gnathifera</taxon>
        <taxon>Rotifera</taxon>
        <taxon>Eurotatoria</taxon>
        <taxon>Bdelloidea</taxon>
        <taxon>Adinetida</taxon>
        <taxon>Adinetidae</taxon>
        <taxon>Adineta</taxon>
    </lineage>
</organism>
<dbReference type="GO" id="GO:0005525">
    <property type="term" value="F:GTP binding"/>
    <property type="evidence" value="ECO:0007669"/>
    <property type="project" value="InterPro"/>
</dbReference>
<gene>
    <name evidence="3" type="ORF">EDS130_LOCUS29285</name>
    <name evidence="2" type="ORF">XAT740_LOCUS15624</name>
</gene>